<evidence type="ECO:0000313" key="6">
    <source>
        <dbReference type="Proteomes" id="UP000246078"/>
    </source>
</evidence>
<proteinExistence type="predicted"/>
<dbReference type="VEuPathDB" id="TriTrypDB:TcG_11118"/>
<dbReference type="AlphaFoldDB" id="A0A2V2VA43"/>
<sequence>MWRCCGRLQVVLLRRRWVLTVSPTGVAVRLRGAPTTEPCECHAQRHWDCGTRQPRMSFGASGTCWPQLGGASGMLHRTGVVMAPRRGIPDDGSDAAARHVAGSKVWPQWTMSSSVEEILLEGDTLSTDMKLNDFLRSNLGDEWVVERKGNVIMEVFVQEPDAYVQDQRLLRIIFNLTEYQEMERELDEMKILLEAITKLHHEGLVSLEQWRDYEGKDTVTPIARGKLNAALTQILREAWRKAEERVRRAQEMKFTFSTIIEDVLFKGGVRVKEKKLNDFLTMELGGRGVVGTNRSVLLKEFFKDPTKYIRDEGVLKEIQITDAYARMEGTVRDEIIFEKDRSELYKNGFNNLFGWSEATAEVNAGVHCITKDTLDAALEEAGKPTMTIAPRYLEGLYESVYNARWHHVVEVPGGEGTGLKVREGEPPQSWTYREVGNTLEKDDGVQQSGEAPPVLMVLTSDKGWPYTMNGLHGAGNELCVNSEADRVWQIVERDLTEWFSNFDLTLNPSPLPRVLIGTPGIGKSMAASSYLLYQLLHYDVDKLQVVVHCFGEDAYVFDKTTKTVTEYMGNKTSENVLDGLRKSGMKGYIIYDVARKGTPPDTDFAPSTGWGMIVVSSPEVSNYDEWEKQVKASRIIMNCPDEMDVKAMCAWMKRGLEPDKQAEYWRMVKKHMDKVGPILRYIFDEDDYIDRLGAVDGALLSIKPTDVGEYFTLRGGKLWYFEDPSHKLVKIVRERTEEGVEVFLNASISADIGFRIADRLEKKMGAKNLLLIILGSHGALVSRALEQLGLRAFMYGELVCAIVEELNELRPPERSEAQDSVLKVNHQGHPTRTVGIRELEGGVTRIPMEYGVLYLPKVENFPLMDGFFFVDSPRRTLVGLQMTTASAHHTTTSTVRQFTEYLAAYFEGWDELSRDLSWEMIYIQHADSKKISKWHECDRVNRNNETDAEKKIVAFWDGKVHQYQFVLTRDFLSKIREMKTQQSWGKRDREESWGNNWGTECTSF</sequence>
<evidence type="ECO:0000256" key="1">
    <source>
        <dbReference type="SAM" id="SignalP"/>
    </source>
</evidence>
<evidence type="ECO:0000259" key="3">
    <source>
        <dbReference type="Pfam" id="PF20445"/>
    </source>
</evidence>
<protein>
    <submittedName>
        <fullName evidence="5">Putative retrotransposon hot spot (RHS) protein</fullName>
    </submittedName>
</protein>
<dbReference type="VEuPathDB" id="TriTrypDB:TcCLB.511011.10"/>
<feature type="chain" id="PRO_5015896265" evidence="1">
    <location>
        <begin position="21"/>
        <end position="1004"/>
    </location>
</feature>
<organism evidence="5 6">
    <name type="scientific">Trypanosoma cruzi</name>
    <dbReference type="NCBI Taxonomy" id="5693"/>
    <lineage>
        <taxon>Eukaryota</taxon>
        <taxon>Discoba</taxon>
        <taxon>Euglenozoa</taxon>
        <taxon>Kinetoplastea</taxon>
        <taxon>Metakinetoplastina</taxon>
        <taxon>Trypanosomatida</taxon>
        <taxon>Trypanosomatidae</taxon>
        <taxon>Trypanosoma</taxon>
        <taxon>Schizotrypanum</taxon>
    </lineage>
</organism>
<feature type="domain" description="Retrotransposon hot spot protein N-terminal" evidence="3">
    <location>
        <begin position="397"/>
        <end position="500"/>
    </location>
</feature>
<dbReference type="Pfam" id="PF07999">
    <property type="entry name" value="RHSP"/>
    <property type="match status" value="1"/>
</dbReference>
<dbReference type="EMBL" id="PRFC01000297">
    <property type="protein sequence ID" value="PWU93375.1"/>
    <property type="molecule type" value="Genomic_DNA"/>
</dbReference>
<dbReference type="InterPro" id="IPR052980">
    <property type="entry name" value="Crinkler_effector"/>
</dbReference>
<dbReference type="InterPro" id="IPR046835">
    <property type="entry name" value="RHS_N"/>
</dbReference>
<dbReference type="InterPro" id="IPR046836">
    <property type="entry name" value="RHS_C"/>
</dbReference>
<dbReference type="VEuPathDB" id="TriTrypDB:TCDM_11281"/>
<dbReference type="VEuPathDB" id="TriTrypDB:TcYC6_0146480"/>
<dbReference type="VEuPathDB" id="TriTrypDB:TcBrA4_0157800"/>
<evidence type="ECO:0000313" key="5">
    <source>
        <dbReference type="EMBL" id="PWU93375.1"/>
    </source>
</evidence>
<dbReference type="VEuPathDB" id="TriTrypDB:C3747_297g11"/>
<feature type="domain" description="DUF7578" evidence="4">
    <location>
        <begin position="270"/>
        <end position="334"/>
    </location>
</feature>
<feature type="domain" description="Retrotransposon hot spot protein,C-terminal" evidence="2">
    <location>
        <begin position="514"/>
        <end position="809"/>
    </location>
</feature>
<dbReference type="Pfam" id="PF20445">
    <property type="entry name" value="RHS_N"/>
    <property type="match status" value="1"/>
</dbReference>
<comment type="caution">
    <text evidence="5">The sequence shown here is derived from an EMBL/GenBank/DDBJ whole genome shotgun (WGS) entry which is preliminary data.</text>
</comment>
<dbReference type="VEuPathDB" id="TriTrypDB:Tc_MARK_6579"/>
<dbReference type="VEuPathDB" id="TriTrypDB:ECC02_011609"/>
<dbReference type="InterPro" id="IPR006518">
    <property type="entry name" value="Trypano_RHS"/>
</dbReference>
<dbReference type="VEuPathDB" id="TriTrypDB:TcCLB.508401.20"/>
<dbReference type="PANTHER" id="PTHR33129:SF3">
    <property type="entry name" value="HOT SPOT (RHS) PROTEIN, PUTATIVE-RELATED"/>
    <property type="match status" value="1"/>
</dbReference>
<dbReference type="VEuPathDB" id="TriTrypDB:TcCLB.511055.20"/>
<dbReference type="Proteomes" id="UP000246078">
    <property type="component" value="Unassembled WGS sequence"/>
</dbReference>
<dbReference type="PANTHER" id="PTHR33129">
    <property type="entry name" value="PROTEIN KINASE DOMAIN-CONTAINING PROTEIN-RELATED"/>
    <property type="match status" value="1"/>
</dbReference>
<dbReference type="VEuPathDB" id="TriTrypDB:TcCL_NonESM10662"/>
<dbReference type="VEuPathDB" id="TriTrypDB:BCY84_10119"/>
<name>A0A2V2VA43_TRYCR</name>
<evidence type="ECO:0000259" key="2">
    <source>
        <dbReference type="Pfam" id="PF07999"/>
    </source>
</evidence>
<gene>
    <name evidence="5" type="ORF">C3747_297g11</name>
</gene>
<accession>A0A2V2VA43</accession>
<reference evidence="5 6" key="1">
    <citation type="journal article" date="2018" name="Microb. Genom.">
        <title>Expanding an expanded genome: long-read sequencing of Trypanosoma cruzi.</title>
        <authorList>
            <person name="Berna L."/>
            <person name="Rodriguez M."/>
            <person name="Chiribao M.L."/>
            <person name="Parodi-Talice A."/>
            <person name="Pita S."/>
            <person name="Rijo G."/>
            <person name="Alvarez-Valin F."/>
            <person name="Robello C."/>
        </authorList>
    </citation>
    <scope>NUCLEOTIDE SEQUENCE [LARGE SCALE GENOMIC DNA]</scope>
    <source>
        <strain evidence="5 6">TCC</strain>
    </source>
</reference>
<dbReference type="VEuPathDB" id="TriTrypDB:C4B63_73g70"/>
<feature type="domain" description="DUF7578" evidence="4">
    <location>
        <begin position="127"/>
        <end position="188"/>
    </location>
</feature>
<dbReference type="VEuPathDB" id="TriTrypDB:TcBrA4_0157100"/>
<evidence type="ECO:0000259" key="4">
    <source>
        <dbReference type="Pfam" id="PF24466"/>
    </source>
</evidence>
<feature type="signal peptide" evidence="1">
    <location>
        <begin position="1"/>
        <end position="20"/>
    </location>
</feature>
<dbReference type="NCBIfam" id="TIGR01631">
    <property type="entry name" value="Trypano_RHS"/>
    <property type="match status" value="2"/>
</dbReference>
<dbReference type="InterPro" id="IPR056000">
    <property type="entry name" value="DUF7578"/>
</dbReference>
<dbReference type="Pfam" id="PF24466">
    <property type="entry name" value="DUF7578"/>
    <property type="match status" value="2"/>
</dbReference>
<dbReference type="VEuPathDB" id="TriTrypDB:TCSYLVIO_010804"/>
<dbReference type="VEuPathDB" id="TriTrypDB:Tc_MARK_6445"/>
<keyword evidence="1" id="KW-0732">Signal</keyword>